<dbReference type="RefSeq" id="WP_110103573.1">
    <property type="nucleotide sequence ID" value="NZ_PSQG01000027.1"/>
</dbReference>
<evidence type="ECO:0000313" key="3">
    <source>
        <dbReference type="Proteomes" id="UP000253208"/>
    </source>
</evidence>
<sequence>MRNLYLIRHGKPQYPDEHSYCIGQTDFSLSMLGHLQSVLLHGELDDKITAVYCSPLSRAMETAAHITPDLPHITISDLTERNLGEWDGLSFDEIRKRWPDIYEARGMNPDYPIPGAETPFASGMRFSQAIYEILRSSEGDIAIVAHTDVISSYLYLLDSKQHARQYFRLPCGSYYHLNTDDNDHVVLSDLTYLLPHPDLHDELCRMLRDSVSLPHHVQAHSDAVTELACHFCDLLESHGYFFNKKLIRSGALLHDIARLQKHHTKTGGDLFLQLGYTEISQIISQHHGLQKTLLNEAAIVFLSDKLIQETERVTIEKRFAESLCKCNSPEALKSHERQLKQALDLQNMIQTICHMTI</sequence>
<dbReference type="EMBL" id="PSQG01000027">
    <property type="protein sequence ID" value="RCH42096.1"/>
    <property type="molecule type" value="Genomic_DNA"/>
</dbReference>
<dbReference type="CDD" id="cd07067">
    <property type="entry name" value="HP_PGM_like"/>
    <property type="match status" value="1"/>
</dbReference>
<name>A0A367FW90_9FIRM</name>
<dbReference type="InterPro" id="IPR050275">
    <property type="entry name" value="PGM_Phosphatase"/>
</dbReference>
<dbReference type="SUPFAM" id="SSF53254">
    <property type="entry name" value="Phosphoglycerate mutase-like"/>
    <property type="match status" value="1"/>
</dbReference>
<dbReference type="Gene3D" id="1.10.3210.10">
    <property type="entry name" value="Hypothetical protein af1432"/>
    <property type="match status" value="1"/>
</dbReference>
<dbReference type="InterPro" id="IPR003607">
    <property type="entry name" value="HD/PDEase_dom"/>
</dbReference>
<organism evidence="2 3">
    <name type="scientific">Blautia obeum</name>
    <dbReference type="NCBI Taxonomy" id="40520"/>
    <lineage>
        <taxon>Bacteria</taxon>
        <taxon>Bacillati</taxon>
        <taxon>Bacillota</taxon>
        <taxon>Clostridia</taxon>
        <taxon>Lachnospirales</taxon>
        <taxon>Lachnospiraceae</taxon>
        <taxon>Blautia</taxon>
    </lineage>
</organism>
<dbReference type="InterPro" id="IPR029033">
    <property type="entry name" value="His_PPase_superfam"/>
</dbReference>
<feature type="domain" description="HD/PDEase" evidence="1">
    <location>
        <begin position="213"/>
        <end position="318"/>
    </location>
</feature>
<dbReference type="NCBIfam" id="TIGR00277">
    <property type="entry name" value="HDIG"/>
    <property type="match status" value="1"/>
</dbReference>
<dbReference type="Pfam" id="PF00300">
    <property type="entry name" value="His_Phos_1"/>
    <property type="match status" value="1"/>
</dbReference>
<dbReference type="Gene3D" id="3.40.50.1240">
    <property type="entry name" value="Phosphoglycerate mutase-like"/>
    <property type="match status" value="1"/>
</dbReference>
<evidence type="ECO:0000313" key="2">
    <source>
        <dbReference type="EMBL" id="RCH42096.1"/>
    </source>
</evidence>
<keyword evidence="2" id="KW-0378">Hydrolase</keyword>
<accession>A0A367FW90</accession>
<dbReference type="SMART" id="SM00855">
    <property type="entry name" value="PGAM"/>
    <property type="match status" value="1"/>
</dbReference>
<dbReference type="GO" id="GO:0016791">
    <property type="term" value="F:phosphatase activity"/>
    <property type="evidence" value="ECO:0007669"/>
    <property type="project" value="TreeGrafter"/>
</dbReference>
<dbReference type="CDD" id="cd00077">
    <property type="entry name" value="HDc"/>
    <property type="match status" value="1"/>
</dbReference>
<protein>
    <submittedName>
        <fullName evidence="2">Phosphohydrolase</fullName>
    </submittedName>
</protein>
<evidence type="ECO:0000259" key="1">
    <source>
        <dbReference type="SMART" id="SM00471"/>
    </source>
</evidence>
<proteinExistence type="predicted"/>
<dbReference type="PANTHER" id="PTHR48100">
    <property type="entry name" value="BROAD-SPECIFICITY PHOSPHATASE YOR283W-RELATED"/>
    <property type="match status" value="1"/>
</dbReference>
<dbReference type="PANTHER" id="PTHR48100:SF1">
    <property type="entry name" value="HISTIDINE PHOSPHATASE FAMILY PROTEIN-RELATED"/>
    <property type="match status" value="1"/>
</dbReference>
<dbReference type="Pfam" id="PF01966">
    <property type="entry name" value="HD"/>
    <property type="match status" value="1"/>
</dbReference>
<dbReference type="GO" id="GO:0005737">
    <property type="term" value="C:cytoplasm"/>
    <property type="evidence" value="ECO:0007669"/>
    <property type="project" value="TreeGrafter"/>
</dbReference>
<dbReference type="SUPFAM" id="SSF109604">
    <property type="entry name" value="HD-domain/PDEase-like"/>
    <property type="match status" value="1"/>
</dbReference>
<dbReference type="Proteomes" id="UP000253208">
    <property type="component" value="Unassembled WGS sequence"/>
</dbReference>
<gene>
    <name evidence="2" type="ORF">C4886_15460</name>
</gene>
<dbReference type="InterPro" id="IPR006674">
    <property type="entry name" value="HD_domain"/>
</dbReference>
<reference evidence="2 3" key="1">
    <citation type="submission" date="2018-02" db="EMBL/GenBank/DDBJ databases">
        <title>Complete genome sequencing of Faecalibacterium prausnitzii strains isolated from the human gut.</title>
        <authorList>
            <person name="Fitzgerald B.C."/>
            <person name="Shkoporov A.N."/>
            <person name="Ross P.R."/>
            <person name="Hill C."/>
        </authorList>
    </citation>
    <scope>NUCLEOTIDE SEQUENCE [LARGE SCALE GENOMIC DNA]</scope>
    <source>
        <strain evidence="2 3">APC942/31-1</strain>
    </source>
</reference>
<dbReference type="AlphaFoldDB" id="A0A367FW90"/>
<comment type="caution">
    <text evidence="2">The sequence shown here is derived from an EMBL/GenBank/DDBJ whole genome shotgun (WGS) entry which is preliminary data.</text>
</comment>
<dbReference type="InterPro" id="IPR013078">
    <property type="entry name" value="His_Pase_superF_clade-1"/>
</dbReference>
<dbReference type="SMART" id="SM00471">
    <property type="entry name" value="HDc"/>
    <property type="match status" value="1"/>
</dbReference>
<dbReference type="InterPro" id="IPR006675">
    <property type="entry name" value="HDIG_dom"/>
</dbReference>